<keyword evidence="4" id="KW-1185">Reference proteome</keyword>
<gene>
    <name evidence="3" type="ORF">AARE701A_LOCUS22227</name>
</gene>
<feature type="region of interest" description="Disordered" evidence="1">
    <location>
        <begin position="113"/>
        <end position="134"/>
    </location>
</feature>
<dbReference type="EMBL" id="LR999458">
    <property type="protein sequence ID" value="CAE6256078.1"/>
    <property type="molecule type" value="Genomic_DNA"/>
</dbReference>
<protein>
    <recommendedName>
        <fullName evidence="5">Plant thionin family protein</fullName>
    </recommendedName>
</protein>
<name>A0A8S2B2G3_ARAAE</name>
<evidence type="ECO:0000313" key="4">
    <source>
        <dbReference type="Proteomes" id="UP000682877"/>
    </source>
</evidence>
<proteinExistence type="predicted"/>
<dbReference type="AlphaFoldDB" id="A0A8S2B2G3"/>
<feature type="compositionally biased region" description="Low complexity" evidence="1">
    <location>
        <begin position="113"/>
        <end position="123"/>
    </location>
</feature>
<evidence type="ECO:0000313" key="3">
    <source>
        <dbReference type="EMBL" id="CAE6256078.1"/>
    </source>
</evidence>
<reference evidence="3" key="1">
    <citation type="submission" date="2021-01" db="EMBL/GenBank/DDBJ databases">
        <authorList>
            <person name="Bezrukov I."/>
        </authorList>
    </citation>
    <scope>NUCLEOTIDE SEQUENCE</scope>
</reference>
<evidence type="ECO:0008006" key="5">
    <source>
        <dbReference type="Google" id="ProtNLM"/>
    </source>
</evidence>
<feature type="chain" id="PRO_5035879894" description="Plant thionin family protein" evidence="2">
    <location>
        <begin position="26"/>
        <end position="134"/>
    </location>
</feature>
<evidence type="ECO:0000256" key="2">
    <source>
        <dbReference type="SAM" id="SignalP"/>
    </source>
</evidence>
<sequence length="134" mass="15199">MESKWSVVMMVYFVFVVIAAIGGEAEDHLSCETKCAITCKDSMFPKKCSTKCLESCRRYPPTQLHTRMIAAAIEGEPSLGCSFKCEIHCKTPFPTTACFKRCIRERCEHLPPTSTFHSTSHSPMKSRGLKEKRW</sequence>
<keyword evidence="2" id="KW-0732">Signal</keyword>
<dbReference type="Proteomes" id="UP000682877">
    <property type="component" value="Chromosome 8"/>
</dbReference>
<organism evidence="3 4">
    <name type="scientific">Arabidopsis arenosa</name>
    <name type="common">Sand rock-cress</name>
    <name type="synonym">Cardaminopsis arenosa</name>
    <dbReference type="NCBI Taxonomy" id="38785"/>
    <lineage>
        <taxon>Eukaryota</taxon>
        <taxon>Viridiplantae</taxon>
        <taxon>Streptophyta</taxon>
        <taxon>Embryophyta</taxon>
        <taxon>Tracheophyta</taxon>
        <taxon>Spermatophyta</taxon>
        <taxon>Magnoliopsida</taxon>
        <taxon>eudicotyledons</taxon>
        <taxon>Gunneridae</taxon>
        <taxon>Pentapetalae</taxon>
        <taxon>rosids</taxon>
        <taxon>malvids</taxon>
        <taxon>Brassicales</taxon>
        <taxon>Brassicaceae</taxon>
        <taxon>Camelineae</taxon>
        <taxon>Arabidopsis</taxon>
    </lineage>
</organism>
<feature type="signal peptide" evidence="2">
    <location>
        <begin position="1"/>
        <end position="25"/>
    </location>
</feature>
<evidence type="ECO:0000256" key="1">
    <source>
        <dbReference type="SAM" id="MobiDB-lite"/>
    </source>
</evidence>
<accession>A0A8S2B2G3</accession>